<keyword evidence="3" id="KW-0547">Nucleotide-binding</keyword>
<dbReference type="GO" id="GO:0005524">
    <property type="term" value="F:ATP binding"/>
    <property type="evidence" value="ECO:0007669"/>
    <property type="project" value="UniProtKB-KW"/>
</dbReference>
<dbReference type="GO" id="GO:0006164">
    <property type="term" value="P:purine nucleotide biosynthetic process"/>
    <property type="evidence" value="ECO:0007669"/>
    <property type="project" value="UniProtKB-KW"/>
</dbReference>
<evidence type="ECO:0000313" key="10">
    <source>
        <dbReference type="Proteomes" id="UP000419017"/>
    </source>
</evidence>
<dbReference type="InterPro" id="IPR010141">
    <property type="entry name" value="FGAM_synthase"/>
</dbReference>
<keyword evidence="6" id="KW-0460">Magnesium</keyword>
<dbReference type="InterPro" id="IPR041609">
    <property type="entry name" value="PurL_linker"/>
</dbReference>
<protein>
    <submittedName>
        <fullName evidence="9">Phosphoribosylformylglycinamidine synthase</fullName>
    </submittedName>
</protein>
<dbReference type="PROSITE" id="PS51273">
    <property type="entry name" value="GATASE_TYPE_1"/>
    <property type="match status" value="1"/>
</dbReference>
<keyword evidence="4" id="KW-0658">Purine biosynthesis</keyword>
<gene>
    <name evidence="9" type="ORF">OMES3154_00809</name>
</gene>
<dbReference type="GO" id="GO:0004642">
    <property type="term" value="F:phosphoribosylformylglycinamidine synthase activity"/>
    <property type="evidence" value="ECO:0007669"/>
    <property type="project" value="TreeGrafter"/>
</dbReference>
<feature type="domain" description="PurM-like C-terminal" evidence="7">
    <location>
        <begin position="442"/>
        <end position="594"/>
    </location>
</feature>
<reference evidence="9 10" key="1">
    <citation type="submission" date="2019-10" db="EMBL/GenBank/DDBJ databases">
        <authorList>
            <person name="Blom J."/>
        </authorList>
    </citation>
    <scope>NUCLEOTIDE SEQUENCE [LARGE SCALE GENOMIC DNA]</scope>
    <source>
        <strain evidence="9 10">ES3154-GLU</strain>
    </source>
</reference>
<evidence type="ECO:0000256" key="2">
    <source>
        <dbReference type="ARBA" id="ARBA00022723"/>
    </source>
</evidence>
<dbReference type="AlphaFoldDB" id="A0A6I8MEK2"/>
<dbReference type="SUPFAM" id="SSF52317">
    <property type="entry name" value="Class I glutamine amidotransferase-like"/>
    <property type="match status" value="1"/>
</dbReference>
<dbReference type="InterPro" id="IPR036676">
    <property type="entry name" value="PurM-like_C_sf"/>
</dbReference>
<dbReference type="PANTHER" id="PTHR10099:SF1">
    <property type="entry name" value="PHOSPHORIBOSYLFORMYLGLYCINAMIDINE SYNTHASE"/>
    <property type="match status" value="1"/>
</dbReference>
<dbReference type="EMBL" id="CABWIB010000001">
    <property type="protein sequence ID" value="VWL85524.1"/>
    <property type="molecule type" value="Genomic_DNA"/>
</dbReference>
<dbReference type="CDD" id="cd01740">
    <property type="entry name" value="GATase1_FGAR_AT"/>
    <property type="match status" value="1"/>
</dbReference>
<dbReference type="SMART" id="SM01211">
    <property type="entry name" value="GATase_5"/>
    <property type="match status" value="1"/>
</dbReference>
<dbReference type="CDD" id="cd02204">
    <property type="entry name" value="PurL_repeat2"/>
    <property type="match status" value="1"/>
</dbReference>
<dbReference type="Gene3D" id="3.30.1330.10">
    <property type="entry name" value="PurM-like, N-terminal domain"/>
    <property type="match status" value="2"/>
</dbReference>
<dbReference type="NCBIfam" id="TIGR01857">
    <property type="entry name" value="FGAM-synthase"/>
    <property type="match status" value="1"/>
</dbReference>
<keyword evidence="5" id="KW-0067">ATP-binding</keyword>
<dbReference type="Proteomes" id="UP000419017">
    <property type="component" value="Unassembled WGS sequence"/>
</dbReference>
<proteinExistence type="predicted"/>
<dbReference type="InterPro" id="IPR036921">
    <property type="entry name" value="PurM-like_N_sf"/>
</dbReference>
<evidence type="ECO:0000259" key="7">
    <source>
        <dbReference type="Pfam" id="PF02769"/>
    </source>
</evidence>
<dbReference type="Pfam" id="PF18072">
    <property type="entry name" value="FGAR-AT_linker"/>
    <property type="match status" value="1"/>
</dbReference>
<dbReference type="PANTHER" id="PTHR10099">
    <property type="entry name" value="PHOSPHORIBOSYLFORMYLGLYCINAMIDINE SYNTHASE"/>
    <property type="match status" value="1"/>
</dbReference>
<dbReference type="InterPro" id="IPR029062">
    <property type="entry name" value="Class_I_gatase-like"/>
</dbReference>
<keyword evidence="1" id="KW-0436">Ligase</keyword>
<dbReference type="FunFam" id="3.30.1330.10:FF:000013">
    <property type="entry name" value="Phosphoribosylformylglycinamidine synthase"/>
    <property type="match status" value="1"/>
</dbReference>
<name>A0A6I8MEK2_9FUSO</name>
<feature type="domain" description="Phosphoribosylformylglycinamidine synthase linker" evidence="8">
    <location>
        <begin position="179"/>
        <end position="226"/>
    </location>
</feature>
<organism evidence="9 10">
    <name type="scientific">Oceanivirga miroungae</name>
    <dbReference type="NCBI Taxonomy" id="1130046"/>
    <lineage>
        <taxon>Bacteria</taxon>
        <taxon>Fusobacteriati</taxon>
        <taxon>Fusobacteriota</taxon>
        <taxon>Fusobacteriia</taxon>
        <taxon>Fusobacteriales</taxon>
        <taxon>Leptotrichiaceae</taxon>
        <taxon>Oceanivirga</taxon>
    </lineage>
</organism>
<evidence type="ECO:0000256" key="1">
    <source>
        <dbReference type="ARBA" id="ARBA00022598"/>
    </source>
</evidence>
<dbReference type="SUPFAM" id="SSF56042">
    <property type="entry name" value="PurM C-terminal domain-like"/>
    <property type="match status" value="2"/>
</dbReference>
<accession>A0A6I8MEK2</accession>
<dbReference type="GO" id="GO:0046872">
    <property type="term" value="F:metal ion binding"/>
    <property type="evidence" value="ECO:0007669"/>
    <property type="project" value="UniProtKB-KW"/>
</dbReference>
<dbReference type="Gene3D" id="3.40.50.880">
    <property type="match status" value="1"/>
</dbReference>
<evidence type="ECO:0000256" key="3">
    <source>
        <dbReference type="ARBA" id="ARBA00022741"/>
    </source>
</evidence>
<evidence type="ECO:0000256" key="5">
    <source>
        <dbReference type="ARBA" id="ARBA00022840"/>
    </source>
</evidence>
<dbReference type="SUPFAM" id="SSF55326">
    <property type="entry name" value="PurM N-terminal domain-like"/>
    <property type="match status" value="2"/>
</dbReference>
<dbReference type="InterPro" id="IPR010918">
    <property type="entry name" value="PurM-like_C_dom"/>
</dbReference>
<dbReference type="GO" id="GO:0005737">
    <property type="term" value="C:cytoplasm"/>
    <property type="evidence" value="ECO:0007669"/>
    <property type="project" value="TreeGrafter"/>
</dbReference>
<dbReference type="RefSeq" id="WP_156683512.1">
    <property type="nucleotide sequence ID" value="NZ_CABWIB010000001.1"/>
</dbReference>
<dbReference type="Pfam" id="PF02769">
    <property type="entry name" value="AIRS_C"/>
    <property type="match status" value="1"/>
</dbReference>
<dbReference type="Pfam" id="PF13507">
    <property type="entry name" value="GATase_5"/>
    <property type="match status" value="1"/>
</dbReference>
<evidence type="ECO:0000256" key="6">
    <source>
        <dbReference type="ARBA" id="ARBA00022842"/>
    </source>
</evidence>
<evidence type="ECO:0000259" key="8">
    <source>
        <dbReference type="Pfam" id="PF18072"/>
    </source>
</evidence>
<dbReference type="Gene3D" id="3.90.650.10">
    <property type="entry name" value="PurM-like C-terminal domain"/>
    <property type="match status" value="1"/>
</dbReference>
<evidence type="ECO:0000313" key="9">
    <source>
        <dbReference type="EMBL" id="VWL85524.1"/>
    </source>
</evidence>
<dbReference type="CDD" id="cd02203">
    <property type="entry name" value="PurL_repeat1"/>
    <property type="match status" value="1"/>
</dbReference>
<keyword evidence="2" id="KW-0479">Metal-binding</keyword>
<sequence>MSNLRFFVEKKEGFNLEAKKLLEEFKLELGIKKLENVRLLNIYDIFNLEVNKEDLEAIKYSILSEITTDDIYENIEMDTKNYFAVEYLDGQFDMRANSTIECINILIDTNKNFNVKSAHLIMLYGDISYADLEKIKSNYINKIEARQKDLSVLKLNEVVFNSKVDTFDNFITLSDLEIDKMRNDLSLSMSNLDLRYIRDYFIKEKRNPTETEIRVFDTYWSDHCRHTTFETKIEKITFPDSEYGEMLNKEFEKYILLKNDISKNKNICLMDMATIIAKYLRKTGKLDDLEVSSENNACSIYIDVDTIDNKGNKAIEKYLLMFKNETHNHPTEIEPYGGASTCLGGAIRDPLSGRAYVYQAIRVSGAANPLEKIEDTLKSKLSQRKISKGAAKGYSSYGNQIGIATSLVNEIYHEGYRAKRMEVGAVVAAAKLENVIRQEPIAGDNIILLGGKTGRDGIGGATGSSKEHNNDSLELSGAEVQKGNAPEERKLQRLFRNENATKLIKKCNDFGAGGVCVAIGELADSIYVNLDLVPTKYDGLNGTELAISESQERMAVVITKENTEKFLELAKEENLLATVVGSVRDDNRLVLSWKGTEIVNIDRSFLNTNGITQKTNVQIQDKKEYDPFENKVEGSSLKEKIINNMTKLNTASQKGLAEMFDSTVGASTVLMPYGGKYQLTPIQTSISKIPMLDKDTNTVSAITYGFNPSLFEYSEYYGAIYSVIESLAKLVASGVDYKKARLSFQEYFPKLANDPVKWSKPFISLLGSMRAQLDFNTAAIGGKDSMSGTFNDLEVPSTLISFAVASDNIENIISPEFKKSNSYIYLVDNNISKNNLYDKDAITKNFDYVLENIKNKNILSAYVVTSGGIIEAILKMSFGNKIGFNITNENINIFNLRPSSLVIESSVKLDNSKLVLLGKTTDKFVANINNYNIDLEDVLNHWLNKFSKVFEYKYEDKKVIYENLVGKEKEIDMHSKLNLVNPRVLILAFPGTNSEYDMYNAFNKNGAKSKILLFRNLDRTYIEDSIDKIVKELENAEIFVLPGGFSLADEPDGSGKFIATILNNAKIKDAINRFIARDGLILGICNGFQALVKSGLLPYGEVRKLDRDSPTLSFNKISRHISQMVNTRIVTNNSPWLSSYNIGDVHNIAVSHGEGRFYANEKVLEKLIKNNQIATQYVDLDKNATNESPFNPNGSSLAIEGIISEDGHILGKMGHSERYSKNIYKNILEDKDQNIFKNGVEYFK</sequence>
<evidence type="ECO:0000256" key="4">
    <source>
        <dbReference type="ARBA" id="ARBA00022755"/>
    </source>
</evidence>
<keyword evidence="10" id="KW-1185">Reference proteome</keyword>